<name>A0ABR1RGG0_9PEZI</name>
<dbReference type="Pfam" id="PF08028">
    <property type="entry name" value="Acyl-CoA_dh_2"/>
    <property type="match status" value="1"/>
</dbReference>
<comment type="caution">
    <text evidence="3">The sequence shown here is derived from an EMBL/GenBank/DDBJ whole genome shotgun (WGS) entry which is preliminary data.</text>
</comment>
<organism evidence="3 4">
    <name type="scientific">Apiospora marii</name>
    <dbReference type="NCBI Taxonomy" id="335849"/>
    <lineage>
        <taxon>Eukaryota</taxon>
        <taxon>Fungi</taxon>
        <taxon>Dikarya</taxon>
        <taxon>Ascomycota</taxon>
        <taxon>Pezizomycotina</taxon>
        <taxon>Sordariomycetes</taxon>
        <taxon>Xylariomycetidae</taxon>
        <taxon>Amphisphaeriales</taxon>
        <taxon>Apiosporaceae</taxon>
        <taxon>Apiospora</taxon>
    </lineage>
</organism>
<accession>A0ABR1RGG0</accession>
<evidence type="ECO:0000313" key="3">
    <source>
        <dbReference type="EMBL" id="KAK8009288.1"/>
    </source>
</evidence>
<dbReference type="InterPro" id="IPR013107">
    <property type="entry name" value="Acyl-CoA_DH_C"/>
</dbReference>
<proteinExistence type="predicted"/>
<keyword evidence="1" id="KW-0560">Oxidoreductase</keyword>
<evidence type="ECO:0000256" key="1">
    <source>
        <dbReference type="ARBA" id="ARBA00023002"/>
    </source>
</evidence>
<keyword evidence="4" id="KW-1185">Reference proteome</keyword>
<protein>
    <recommendedName>
        <fullName evidence="2">Acyl-CoA dehydrogenase C-terminal domain-containing protein</fullName>
    </recommendedName>
</protein>
<reference evidence="3 4" key="1">
    <citation type="submission" date="2023-01" db="EMBL/GenBank/DDBJ databases">
        <title>Analysis of 21 Apiospora genomes using comparative genomics revels a genus with tremendous synthesis potential of carbohydrate active enzymes and secondary metabolites.</title>
        <authorList>
            <person name="Sorensen T."/>
        </authorList>
    </citation>
    <scope>NUCLEOTIDE SEQUENCE [LARGE SCALE GENOMIC DNA]</scope>
    <source>
        <strain evidence="3 4">CBS 20057</strain>
    </source>
</reference>
<evidence type="ECO:0000259" key="2">
    <source>
        <dbReference type="Pfam" id="PF08028"/>
    </source>
</evidence>
<gene>
    <name evidence="3" type="ORF">PG991_011839</name>
</gene>
<evidence type="ECO:0000313" key="4">
    <source>
        <dbReference type="Proteomes" id="UP001396898"/>
    </source>
</evidence>
<feature type="domain" description="Acyl-CoA dehydrogenase C-terminal" evidence="2">
    <location>
        <begin position="90"/>
        <end position="182"/>
    </location>
</feature>
<dbReference type="EMBL" id="JAQQWI010000016">
    <property type="protein sequence ID" value="KAK8009288.1"/>
    <property type="molecule type" value="Genomic_DNA"/>
</dbReference>
<sequence length="234" mass="25646">MERKNLSRKEGSYYDLVECPKGGLYHFDMIRLTKRCCDPSVAGQAAPLISCGQPSSELKKIVAYMKKYICDSDSGPRFVTLFCDILGYTSAKDQSTVSSATGTACEMLCELQRAILRNFHNLTAKGKPPSASGSKGVTLRKKNTHAVEGAKAAVQQYFAQSGSYGNIDKTRLDRLLKDLACACNPRNSEEHRLIPNSLLDASIDVTFDLNNAIINYCQEKGCKHEGSLMSSGRV</sequence>
<dbReference type="Proteomes" id="UP001396898">
    <property type="component" value="Unassembled WGS sequence"/>
</dbReference>